<proteinExistence type="predicted"/>
<feature type="compositionally biased region" description="Basic and acidic residues" evidence="1">
    <location>
        <begin position="37"/>
        <end position="54"/>
    </location>
</feature>
<sequence length="104" mass="11072">MPRRCEPRGGEPERADAVEVRPAHAVGVVVRVVHADLHRERDAQGEQRENRTRGAELGGRAGADEDRCGGCREGAGARTGDPLAGGGHRAPFVCQVVLVRGTEQ</sequence>
<gene>
    <name evidence="2" type="ORF">GALL_546820</name>
</gene>
<evidence type="ECO:0000256" key="1">
    <source>
        <dbReference type="SAM" id="MobiDB-lite"/>
    </source>
</evidence>
<comment type="caution">
    <text evidence="2">The sequence shown here is derived from an EMBL/GenBank/DDBJ whole genome shotgun (WGS) entry which is preliminary data.</text>
</comment>
<organism evidence="2">
    <name type="scientific">mine drainage metagenome</name>
    <dbReference type="NCBI Taxonomy" id="410659"/>
    <lineage>
        <taxon>unclassified sequences</taxon>
        <taxon>metagenomes</taxon>
        <taxon>ecological metagenomes</taxon>
    </lineage>
</organism>
<name>A0A1J5NX17_9ZZZZ</name>
<feature type="region of interest" description="Disordered" evidence="1">
    <location>
        <begin position="37"/>
        <end position="86"/>
    </location>
</feature>
<accession>A0A1J5NX17</accession>
<protein>
    <submittedName>
        <fullName evidence="2">Uncharacterized protein</fullName>
    </submittedName>
</protein>
<reference evidence="2" key="1">
    <citation type="submission" date="2016-10" db="EMBL/GenBank/DDBJ databases">
        <title>Sequence of Gallionella enrichment culture.</title>
        <authorList>
            <person name="Poehlein A."/>
            <person name="Muehling M."/>
            <person name="Daniel R."/>
        </authorList>
    </citation>
    <scope>NUCLEOTIDE SEQUENCE</scope>
</reference>
<evidence type="ECO:0000313" key="2">
    <source>
        <dbReference type="EMBL" id="OIQ63777.1"/>
    </source>
</evidence>
<dbReference type="AlphaFoldDB" id="A0A1J5NX17"/>
<dbReference type="EMBL" id="MLJW01008705">
    <property type="protein sequence ID" value="OIQ63777.1"/>
    <property type="molecule type" value="Genomic_DNA"/>
</dbReference>